<evidence type="ECO:0000313" key="3">
    <source>
        <dbReference type="Proteomes" id="UP000536179"/>
    </source>
</evidence>
<reference evidence="2 3" key="1">
    <citation type="submission" date="2020-08" db="EMBL/GenBank/DDBJ databases">
        <title>Genomic Encyclopedia of Type Strains, Phase III (KMG-III): the genomes of soil and plant-associated and newly described type strains.</title>
        <authorList>
            <person name="Whitman W."/>
        </authorList>
    </citation>
    <scope>NUCLEOTIDE SEQUENCE [LARGE SCALE GENOMIC DNA]</scope>
    <source>
        <strain evidence="2 3">CECT 8075</strain>
    </source>
</reference>
<dbReference type="Proteomes" id="UP000536179">
    <property type="component" value="Unassembled WGS sequence"/>
</dbReference>
<feature type="compositionally biased region" description="Low complexity" evidence="1">
    <location>
        <begin position="40"/>
        <end position="51"/>
    </location>
</feature>
<name>A0A7W5DW77_9BACT</name>
<dbReference type="AlphaFoldDB" id="A0A7W5DW77"/>
<keyword evidence="3" id="KW-1185">Reference proteome</keyword>
<evidence type="ECO:0000313" key="2">
    <source>
        <dbReference type="EMBL" id="MBB3205317.1"/>
    </source>
</evidence>
<comment type="caution">
    <text evidence="2">The sequence shown here is derived from an EMBL/GenBank/DDBJ whole genome shotgun (WGS) entry which is preliminary data.</text>
</comment>
<dbReference type="RefSeq" id="WP_246419130.1">
    <property type="nucleotide sequence ID" value="NZ_JACHXU010000003.1"/>
</dbReference>
<accession>A0A7W5DW77</accession>
<sequence length="132" mass="14037">MTLSPAFSDFPNSSGSNSGVSAASGFAHDRATAASMGLLPTIPTTEPNTTPSSQREPVKDRRAANRSGQPGRAGVERRQFGSSHSGLSAEGRDLASAIDAYKLKHHRRYITCDEMLVVLRSLGYEKPSTASE</sequence>
<organism evidence="2 3">
    <name type="scientific">Aporhodopirellula rubra</name>
    <dbReference type="NCBI Taxonomy" id="980271"/>
    <lineage>
        <taxon>Bacteria</taxon>
        <taxon>Pseudomonadati</taxon>
        <taxon>Planctomycetota</taxon>
        <taxon>Planctomycetia</taxon>
        <taxon>Pirellulales</taxon>
        <taxon>Pirellulaceae</taxon>
        <taxon>Aporhodopirellula</taxon>
    </lineage>
</organism>
<evidence type="ECO:0000256" key="1">
    <source>
        <dbReference type="SAM" id="MobiDB-lite"/>
    </source>
</evidence>
<dbReference type="EMBL" id="JACHXU010000003">
    <property type="protein sequence ID" value="MBB3205317.1"/>
    <property type="molecule type" value="Genomic_DNA"/>
</dbReference>
<feature type="region of interest" description="Disordered" evidence="1">
    <location>
        <begin position="1"/>
        <end position="91"/>
    </location>
</feature>
<proteinExistence type="predicted"/>
<feature type="compositionally biased region" description="Low complexity" evidence="1">
    <location>
        <begin position="12"/>
        <end position="25"/>
    </location>
</feature>
<protein>
    <submittedName>
        <fullName evidence="2">Uncharacterized protein</fullName>
    </submittedName>
</protein>
<gene>
    <name evidence="2" type="ORF">FHS27_001117</name>
</gene>